<protein>
    <recommendedName>
        <fullName evidence="6">Transcription factor domain-containing protein</fullName>
    </recommendedName>
</protein>
<proteinExistence type="predicted"/>
<dbReference type="PANTHER" id="PTHR47840">
    <property type="entry name" value="ZN(II)2CYS6 TRANSCRIPTION FACTOR (EUROFUNG)-RELATED"/>
    <property type="match status" value="1"/>
</dbReference>
<organism evidence="4 5">
    <name type="scientific">Neonectria magnoliae</name>
    <dbReference type="NCBI Taxonomy" id="2732573"/>
    <lineage>
        <taxon>Eukaryota</taxon>
        <taxon>Fungi</taxon>
        <taxon>Dikarya</taxon>
        <taxon>Ascomycota</taxon>
        <taxon>Pezizomycotina</taxon>
        <taxon>Sordariomycetes</taxon>
        <taxon>Hypocreomycetidae</taxon>
        <taxon>Hypocreales</taxon>
        <taxon>Nectriaceae</taxon>
        <taxon>Neonectria</taxon>
    </lineage>
</organism>
<keyword evidence="5" id="KW-1185">Reference proteome</keyword>
<comment type="caution">
    <text evidence="4">The sequence shown here is derived from an EMBL/GenBank/DDBJ whole genome shotgun (WGS) entry which is preliminary data.</text>
</comment>
<dbReference type="CDD" id="cd12148">
    <property type="entry name" value="fungal_TF_MHR"/>
    <property type="match status" value="1"/>
</dbReference>
<sequence>MGLRTVVLAGKIIERNLVTDKPSLAETLSLDEQLSTAAALLPEDWWNRSSSEELSHLTPSNELRERVLLQFYFFHVRLYLHLPFMAKSVTTSTSVISKMACMEASRQMLKRFLLLHSTTQGPYLFECKTTAFLSFMAAVILILGLDDLGHMPAPPSSEEDMSLLAGVRNIFHQTVKKDGSKISSQCFNALCTLMKAQDTDLQTARLGEEPEKKILIPYFGIVLRRRTTGTNTPLVPSHTETHAPFDQGQASSTMPLSGSGLLTGPFSEVEPQALEYLGRSMNSPMLGPTELPGENSSLNALGDLMWPDPLMMDLDHDWNMLTNFSNAF</sequence>
<gene>
    <name evidence="4" type="ORF">QQZ08_001119</name>
</gene>
<dbReference type="Proteomes" id="UP001498421">
    <property type="component" value="Unassembled WGS sequence"/>
</dbReference>
<keyword evidence="1" id="KW-0805">Transcription regulation</keyword>
<keyword evidence="2" id="KW-0804">Transcription</keyword>
<name>A0ABR1IF36_9HYPO</name>
<evidence type="ECO:0000256" key="1">
    <source>
        <dbReference type="ARBA" id="ARBA00023015"/>
    </source>
</evidence>
<evidence type="ECO:0008006" key="6">
    <source>
        <dbReference type="Google" id="ProtNLM"/>
    </source>
</evidence>
<accession>A0ABR1IF36</accession>
<evidence type="ECO:0000256" key="3">
    <source>
        <dbReference type="ARBA" id="ARBA00023242"/>
    </source>
</evidence>
<evidence type="ECO:0000313" key="4">
    <source>
        <dbReference type="EMBL" id="KAK7432174.1"/>
    </source>
</evidence>
<evidence type="ECO:0000313" key="5">
    <source>
        <dbReference type="Proteomes" id="UP001498421"/>
    </source>
</evidence>
<dbReference type="PANTHER" id="PTHR47840:SF1">
    <property type="entry name" value="ZN(II)2CYS6 TRANSCRIPTION FACTOR (EUROFUNG)"/>
    <property type="match status" value="1"/>
</dbReference>
<evidence type="ECO:0000256" key="2">
    <source>
        <dbReference type="ARBA" id="ARBA00023163"/>
    </source>
</evidence>
<dbReference type="EMBL" id="JAZAVK010000006">
    <property type="protein sequence ID" value="KAK7432174.1"/>
    <property type="molecule type" value="Genomic_DNA"/>
</dbReference>
<reference evidence="4 5" key="1">
    <citation type="journal article" date="2025" name="Microbiol. Resour. Announc.">
        <title>Draft genome sequences for Neonectria magnoliae and Neonectria punicea, canker pathogens of Liriodendron tulipifera and Acer saccharum in West Virginia.</title>
        <authorList>
            <person name="Petronek H.M."/>
            <person name="Kasson M.T."/>
            <person name="Metheny A.M."/>
            <person name="Stauder C.M."/>
            <person name="Lovett B."/>
            <person name="Lynch S.C."/>
            <person name="Garnas J.R."/>
            <person name="Kasson L.R."/>
            <person name="Stajich J.E."/>
        </authorList>
    </citation>
    <scope>NUCLEOTIDE SEQUENCE [LARGE SCALE GENOMIC DNA]</scope>
    <source>
        <strain evidence="4 5">NRRL 64651</strain>
    </source>
</reference>
<keyword evidence="3" id="KW-0539">Nucleus</keyword>